<dbReference type="EMBL" id="PVWJ01000112">
    <property type="protein sequence ID" value="PSB01359.1"/>
    <property type="molecule type" value="Genomic_DNA"/>
</dbReference>
<proteinExistence type="predicted"/>
<dbReference type="Proteomes" id="UP000238762">
    <property type="component" value="Unassembled WGS sequence"/>
</dbReference>
<organism evidence="1 2">
    <name type="scientific">Merismopedia glauca CCAP 1448/3</name>
    <dbReference type="NCBI Taxonomy" id="1296344"/>
    <lineage>
        <taxon>Bacteria</taxon>
        <taxon>Bacillati</taxon>
        <taxon>Cyanobacteriota</taxon>
        <taxon>Cyanophyceae</taxon>
        <taxon>Synechococcales</taxon>
        <taxon>Merismopediaceae</taxon>
        <taxon>Merismopedia</taxon>
    </lineage>
</organism>
<keyword evidence="2" id="KW-1185">Reference proteome</keyword>
<name>A0A2T1BZB0_9CYAN</name>
<dbReference type="RefSeq" id="WP_106290176.1">
    <property type="nucleotide sequence ID" value="NZ_CAWNTC010000144.1"/>
</dbReference>
<sequence length="139" mass="15465">MATTSYKLLCGFLVLGLSGCSSDWSSTKGVVPDQLLQEAATKYTTTTERSLSSAKARKFGQITVVDFRNQDLCGRLGCLYFLIYDEKVSALYLKPLQAGLFQQDGSCLLIRQPEPQNQRENRFCPNNGELSLVDSRLIN</sequence>
<evidence type="ECO:0000313" key="2">
    <source>
        <dbReference type="Proteomes" id="UP000238762"/>
    </source>
</evidence>
<reference evidence="1 2" key="1">
    <citation type="submission" date="2018-02" db="EMBL/GenBank/DDBJ databases">
        <authorList>
            <person name="Cohen D.B."/>
            <person name="Kent A.D."/>
        </authorList>
    </citation>
    <scope>NUCLEOTIDE SEQUENCE [LARGE SCALE GENOMIC DNA]</scope>
    <source>
        <strain evidence="1 2">CCAP 1448/3</strain>
    </source>
</reference>
<dbReference type="AlphaFoldDB" id="A0A2T1BZB0"/>
<dbReference type="PROSITE" id="PS51257">
    <property type="entry name" value="PROKAR_LIPOPROTEIN"/>
    <property type="match status" value="1"/>
</dbReference>
<protein>
    <submittedName>
        <fullName evidence="1">Uncharacterized protein</fullName>
    </submittedName>
</protein>
<comment type="caution">
    <text evidence="1">The sequence shown here is derived from an EMBL/GenBank/DDBJ whole genome shotgun (WGS) entry which is preliminary data.</text>
</comment>
<accession>A0A2T1BZB0</accession>
<gene>
    <name evidence="1" type="ORF">C7B64_18660</name>
</gene>
<evidence type="ECO:0000313" key="1">
    <source>
        <dbReference type="EMBL" id="PSB01359.1"/>
    </source>
</evidence>
<reference evidence="1 2" key="2">
    <citation type="submission" date="2018-03" db="EMBL/GenBank/DDBJ databases">
        <title>The ancient ancestry and fast evolution of plastids.</title>
        <authorList>
            <person name="Moore K.R."/>
            <person name="Magnabosco C."/>
            <person name="Momper L."/>
            <person name="Gold D.A."/>
            <person name="Bosak T."/>
            <person name="Fournier G.P."/>
        </authorList>
    </citation>
    <scope>NUCLEOTIDE SEQUENCE [LARGE SCALE GENOMIC DNA]</scope>
    <source>
        <strain evidence="1 2">CCAP 1448/3</strain>
    </source>
</reference>